<feature type="region of interest" description="Disordered" evidence="3">
    <location>
        <begin position="331"/>
        <end position="353"/>
    </location>
</feature>
<feature type="region of interest" description="Disordered" evidence="3">
    <location>
        <begin position="1171"/>
        <end position="1197"/>
    </location>
</feature>
<name>A0A1A9ZQX9_GLOPL</name>
<dbReference type="InterPro" id="IPR033053">
    <property type="entry name" value="Hir3/CABIN1"/>
</dbReference>
<evidence type="ECO:0000256" key="2">
    <source>
        <dbReference type="ARBA" id="ARBA00023242"/>
    </source>
</evidence>
<dbReference type="GO" id="GO:0005634">
    <property type="term" value="C:nucleus"/>
    <property type="evidence" value="ECO:0007669"/>
    <property type="project" value="UniProtKB-SubCell"/>
</dbReference>
<evidence type="ECO:0000256" key="1">
    <source>
        <dbReference type="ARBA" id="ARBA00004123"/>
    </source>
</evidence>
<keyword evidence="2" id="KW-0539">Nucleus</keyword>
<dbReference type="EnsemblMetazoa" id="GPAI022262-RA">
    <property type="protein sequence ID" value="GPAI022262-PA"/>
    <property type="gene ID" value="GPAI022262"/>
</dbReference>
<dbReference type="Gene3D" id="1.25.40.10">
    <property type="entry name" value="Tetratricopeptide repeat domain"/>
    <property type="match status" value="1"/>
</dbReference>
<dbReference type="Proteomes" id="UP000092445">
    <property type="component" value="Unassembled WGS sequence"/>
</dbReference>
<proteinExistence type="predicted"/>
<accession>A0A1A9ZQX9</accession>
<evidence type="ECO:0000313" key="5">
    <source>
        <dbReference type="Proteomes" id="UP000092445"/>
    </source>
</evidence>
<dbReference type="GO" id="GO:0031491">
    <property type="term" value="F:nucleosome binding"/>
    <property type="evidence" value="ECO:0007669"/>
    <property type="project" value="TreeGrafter"/>
</dbReference>
<feature type="compositionally biased region" description="Basic and acidic residues" evidence="3">
    <location>
        <begin position="1187"/>
        <end position="1197"/>
    </location>
</feature>
<comment type="subcellular location">
    <subcellularLocation>
        <location evidence="1">Nucleus</location>
    </subcellularLocation>
</comment>
<dbReference type="GO" id="GO:0006325">
    <property type="term" value="P:chromatin organization"/>
    <property type="evidence" value="ECO:0007669"/>
    <property type="project" value="InterPro"/>
</dbReference>
<dbReference type="PANTHER" id="PTHR15502">
    <property type="entry name" value="CALCINEURIN-BINDING PROTEIN CABIN 1-RELATED"/>
    <property type="match status" value="1"/>
</dbReference>
<keyword evidence="5" id="KW-1185">Reference proteome</keyword>
<dbReference type="PANTHER" id="PTHR15502:SF7">
    <property type="entry name" value="CALCINEURIN-BINDING PROTEIN CABIN-1"/>
    <property type="match status" value="1"/>
</dbReference>
<reference evidence="5" key="1">
    <citation type="submission" date="2014-03" db="EMBL/GenBank/DDBJ databases">
        <authorList>
            <person name="Aksoy S."/>
            <person name="Warren W."/>
            <person name="Wilson R.K."/>
        </authorList>
    </citation>
    <scope>NUCLEOTIDE SEQUENCE [LARGE SCALE GENOMIC DNA]</scope>
    <source>
        <strain evidence="5">IAEA</strain>
    </source>
</reference>
<evidence type="ECO:0008006" key="6">
    <source>
        <dbReference type="Google" id="ProtNLM"/>
    </source>
</evidence>
<organism evidence="4 5">
    <name type="scientific">Glossina pallidipes</name>
    <name type="common">Tsetse fly</name>
    <dbReference type="NCBI Taxonomy" id="7398"/>
    <lineage>
        <taxon>Eukaryota</taxon>
        <taxon>Metazoa</taxon>
        <taxon>Ecdysozoa</taxon>
        <taxon>Arthropoda</taxon>
        <taxon>Hexapoda</taxon>
        <taxon>Insecta</taxon>
        <taxon>Pterygota</taxon>
        <taxon>Neoptera</taxon>
        <taxon>Endopterygota</taxon>
        <taxon>Diptera</taxon>
        <taxon>Brachycera</taxon>
        <taxon>Muscomorpha</taxon>
        <taxon>Hippoboscoidea</taxon>
        <taxon>Glossinidae</taxon>
        <taxon>Glossina</taxon>
    </lineage>
</organism>
<dbReference type="InterPro" id="IPR011990">
    <property type="entry name" value="TPR-like_helical_dom_sf"/>
</dbReference>
<dbReference type="SMART" id="SM00028">
    <property type="entry name" value="TPR"/>
    <property type="match status" value="3"/>
</dbReference>
<dbReference type="VEuPathDB" id="VectorBase:GPAI022262"/>
<evidence type="ECO:0000256" key="3">
    <source>
        <dbReference type="SAM" id="MobiDB-lite"/>
    </source>
</evidence>
<dbReference type="InterPro" id="IPR019734">
    <property type="entry name" value="TPR_rpt"/>
</dbReference>
<protein>
    <recommendedName>
        <fullName evidence="6">Calcineurin-binding protein cabin-1 MEF2-binding domain-containing protein</fullName>
    </recommendedName>
</protein>
<feature type="compositionally biased region" description="Basic and acidic residues" evidence="3">
    <location>
        <begin position="343"/>
        <end position="353"/>
    </location>
</feature>
<dbReference type="AlphaFoldDB" id="A0A1A9ZQX9"/>
<dbReference type="STRING" id="7398.A0A1A9ZQX9"/>
<sequence>MIKIVALNNDGPEEVSEEELELTKEAQETVAEAEYVRAIKLNSKGKIDLCLQLLEDLLKTQVLNENLAGSSNDKLGIIKYNSHKHIAALLEEKGDDELALQHYILAVLIDDTDVFTLHKFGQLALKLGVLDLAEYAFETCLVRNSTHWLAEEGMLQTLCCRINMLGAFNWATKMLHQNPHSDNALQVYQEIASIFKGRLLGYDTSCLPIIGTHLLDYEMLKPAALRVENPNDDAENSVVKLQSHKTKVLSWLSIGQFIKDAYSERKSSFFMFNLEDILLSEPMNVDHQGDVLSDVHCISSDVPKVALLAQTSVQVNEIELDDAVSEQFDTQITNDNNNDDSDSNAKSDGCETNKTKPIRRRCSDLHFLEQWGWHKSRRYTSRKKPERDEIDVSLNNYLRKLFSKHTKKISLNNWPFRDSAEEIGKQINAFGCSHCRITYTKETFQTKTQDEFERFLKKFHIIEINLRYIFELRLVYLEYLRLNASGHYKQCLACLQQMSQIMSACDEEPFILHLPNLSNVCLDVGYIDRLKNDFQQQIDANRIPKLFENGEWQQLAEIIMKAIESSNNDYENEFWFKDFTVQVQILLQSFWNTCSYENCFIWSGKCLHYIISNLLAETRASRQKQLAELHNFVISYIEAIILNEGFHAVTHLSDDGLSRLVQNIISILVFYLDGIFEKNNIQGQELDFKRLWVVLHQILLRDENDCPNIFNVTANENEDANELIPKSFSLLFTAHEFLGKRQWCSKDNGEFLQYILDAIALNLKAPIYDGCRDLLYEHIEQVTYCLFKYPQKKARSRHLEDHEATQVKLNWLRAVQVFDLYRPEKLPEFNSYKLESISSDMEQLLLKIISLMPQDLDLSESVEHITKFIEGQLESLPEEAKAFKWPYKINSIFYLLADFYFKSRDFFKAIKYYILDLAISPVRFDSWAGIALSKASKIETKLNGLCAISPVILWEECEEVLRCFECCVNLNRYQALLWIEYGSFTYTIHSYFSRYLKHDSENLSMEKFSNVEEKKTRMLNIAFNCFSYATSLQNTTTCPEENADANDEKWLCQYMLGKISEKRKEEPKVYLNHYLMAANYLYENNATYPIKLNHSNPTTLSVEALEVFYRINASIIKFLEHEKEVTRTNGDLFNKVLKNLSNSPFAYNKAKVDGNSLNIIKGSLVHNFKPPEERKQAMLPQESPNASRRESQVRTSN</sequence>
<dbReference type="SUPFAM" id="SSF48452">
    <property type="entry name" value="TPR-like"/>
    <property type="match status" value="1"/>
</dbReference>
<evidence type="ECO:0000313" key="4">
    <source>
        <dbReference type="EnsemblMetazoa" id="GPAI022262-PA"/>
    </source>
</evidence>
<reference evidence="4" key="2">
    <citation type="submission" date="2020-05" db="UniProtKB">
        <authorList>
            <consortium name="EnsemblMetazoa"/>
        </authorList>
    </citation>
    <scope>IDENTIFICATION</scope>
    <source>
        <strain evidence="4">IAEA</strain>
    </source>
</reference>